<dbReference type="Proteomes" id="UP000245959">
    <property type="component" value="Unassembled WGS sequence"/>
</dbReference>
<dbReference type="EMBL" id="QEKH01000010">
    <property type="protein sequence ID" value="PVY42741.1"/>
    <property type="molecule type" value="Genomic_DNA"/>
</dbReference>
<organism evidence="3 4">
    <name type="scientific">Victivallis vadensis</name>
    <dbReference type="NCBI Taxonomy" id="172901"/>
    <lineage>
        <taxon>Bacteria</taxon>
        <taxon>Pseudomonadati</taxon>
        <taxon>Lentisphaerota</taxon>
        <taxon>Lentisphaeria</taxon>
        <taxon>Victivallales</taxon>
        <taxon>Victivallaceae</taxon>
        <taxon>Victivallis</taxon>
    </lineage>
</organism>
<protein>
    <submittedName>
        <fullName evidence="3">Uncharacterized protein</fullName>
    </submittedName>
</protein>
<keyword evidence="1" id="KW-0812">Transmembrane</keyword>
<sequence length="251" mass="27030">MAVVYGALMVLALIGMIICSKKQKTNPAMQPVAFVLFIVVVIGAIMLLREMNVFGGNDSLLSNELKFYTSQGNEVGKFLAKENGGKKVLFVADPGFETSDNIKSLVDAFKKGYGSENVVVDTIALPDDQKDAPMPLYMIMKAKDFDALLEKHADCQVVVTSIGLPGDVNKMKFWRMAADKRPALFLLGLPSGRIDGLADQIKKGVVAGVVVSNPQAKYDVPAPSDPAEAFAIRYILVDKSNVDANAASLNN</sequence>
<evidence type="ECO:0000313" key="3">
    <source>
        <dbReference type="EMBL" id="PVY42741.1"/>
    </source>
</evidence>
<evidence type="ECO:0000256" key="1">
    <source>
        <dbReference type="SAM" id="Phobius"/>
    </source>
</evidence>
<feature type="transmembrane region" description="Helical" evidence="1">
    <location>
        <begin position="29"/>
        <end position="48"/>
    </location>
</feature>
<keyword evidence="1" id="KW-1133">Transmembrane helix</keyword>
<dbReference type="EMBL" id="JABAEW010000015">
    <property type="protein sequence ID" value="NMD86866.1"/>
    <property type="molecule type" value="Genomic_DNA"/>
</dbReference>
<evidence type="ECO:0000313" key="5">
    <source>
        <dbReference type="Proteomes" id="UP000576225"/>
    </source>
</evidence>
<keyword evidence="4" id="KW-1185">Reference proteome</keyword>
<accession>A0A2U1B2A0</accession>
<reference evidence="2 5" key="2">
    <citation type="submission" date="2020-04" db="EMBL/GenBank/DDBJ databases">
        <authorList>
            <person name="Hitch T.C.A."/>
            <person name="Wylensek D."/>
            <person name="Clavel T."/>
        </authorList>
    </citation>
    <scope>NUCLEOTIDE SEQUENCE [LARGE SCALE GENOMIC DNA]</scope>
    <source>
        <strain evidence="2 5">COR2-253-APC-1A</strain>
    </source>
</reference>
<dbReference type="AlphaFoldDB" id="A0A2U1B2A0"/>
<reference evidence="3 4" key="1">
    <citation type="submission" date="2018-04" db="EMBL/GenBank/DDBJ databases">
        <title>Genomic Encyclopedia of Type Strains, Phase IV (KMG-IV): sequencing the most valuable type-strain genomes for metagenomic binning, comparative biology and taxonomic classification.</title>
        <authorList>
            <person name="Goeker M."/>
        </authorList>
    </citation>
    <scope>NUCLEOTIDE SEQUENCE [LARGE SCALE GENOMIC DNA]</scope>
    <source>
        <strain evidence="3 4">DSM 14823</strain>
    </source>
</reference>
<proteinExistence type="predicted"/>
<dbReference type="Proteomes" id="UP000576225">
    <property type="component" value="Unassembled WGS sequence"/>
</dbReference>
<gene>
    <name evidence="3" type="ORF">C8D82_11049</name>
    <name evidence="2" type="ORF">HF882_09745</name>
</gene>
<evidence type="ECO:0000313" key="2">
    <source>
        <dbReference type="EMBL" id="NMD86866.1"/>
    </source>
</evidence>
<dbReference type="GeneID" id="78294964"/>
<keyword evidence="1" id="KW-0472">Membrane</keyword>
<comment type="caution">
    <text evidence="3">The sequence shown here is derived from an EMBL/GenBank/DDBJ whole genome shotgun (WGS) entry which is preliminary data.</text>
</comment>
<evidence type="ECO:0000313" key="4">
    <source>
        <dbReference type="Proteomes" id="UP000245959"/>
    </source>
</evidence>
<name>A0A2U1B2A0_9BACT</name>
<dbReference type="RefSeq" id="WP_133245106.1">
    <property type="nucleotide sequence ID" value="NZ_CAJKCJ010000009.1"/>
</dbReference>